<dbReference type="Proteomes" id="UP000178186">
    <property type="component" value="Unassembled WGS sequence"/>
</dbReference>
<dbReference type="CDD" id="cd00865">
    <property type="entry name" value="PEBP_bact_arch"/>
    <property type="match status" value="1"/>
</dbReference>
<dbReference type="PANTHER" id="PTHR30289:SF1">
    <property type="entry name" value="PEBP (PHOSPHATIDYLETHANOLAMINE-BINDING PROTEIN) FAMILY PROTEIN"/>
    <property type="match status" value="1"/>
</dbReference>
<dbReference type="Pfam" id="PF01161">
    <property type="entry name" value="PBP"/>
    <property type="match status" value="1"/>
</dbReference>
<accession>A0A1G2GY67</accession>
<dbReference type="InterPro" id="IPR005247">
    <property type="entry name" value="YbhB_YbcL/LppC-like"/>
</dbReference>
<organism evidence="1 2">
    <name type="scientific">Candidatus Ryanbacteria bacterium RIFCSPLOWO2_02_FULL_45_11c</name>
    <dbReference type="NCBI Taxonomy" id="1802128"/>
    <lineage>
        <taxon>Bacteria</taxon>
        <taxon>Candidatus Ryaniibacteriota</taxon>
    </lineage>
</organism>
<dbReference type="STRING" id="1802128.A3H64_03725"/>
<dbReference type="InterPro" id="IPR008914">
    <property type="entry name" value="PEBP"/>
</dbReference>
<evidence type="ECO:0000313" key="1">
    <source>
        <dbReference type="EMBL" id="OGZ55079.1"/>
    </source>
</evidence>
<gene>
    <name evidence="1" type="ORF">A3H64_03725</name>
</gene>
<dbReference type="Gene3D" id="3.90.280.10">
    <property type="entry name" value="PEBP-like"/>
    <property type="match status" value="1"/>
</dbReference>
<comment type="caution">
    <text evidence="1">The sequence shown here is derived from an EMBL/GenBank/DDBJ whole genome shotgun (WGS) entry which is preliminary data.</text>
</comment>
<dbReference type="NCBIfam" id="TIGR00481">
    <property type="entry name" value="YbhB/YbcL family Raf kinase inhibitor-like protein"/>
    <property type="match status" value="1"/>
</dbReference>
<dbReference type="SUPFAM" id="SSF49777">
    <property type="entry name" value="PEBP-like"/>
    <property type="match status" value="1"/>
</dbReference>
<proteinExistence type="predicted"/>
<evidence type="ECO:0000313" key="2">
    <source>
        <dbReference type="Proteomes" id="UP000178186"/>
    </source>
</evidence>
<reference evidence="1 2" key="1">
    <citation type="journal article" date="2016" name="Nat. Commun.">
        <title>Thousands of microbial genomes shed light on interconnected biogeochemical processes in an aquifer system.</title>
        <authorList>
            <person name="Anantharaman K."/>
            <person name="Brown C.T."/>
            <person name="Hug L.A."/>
            <person name="Sharon I."/>
            <person name="Castelle C.J."/>
            <person name="Probst A.J."/>
            <person name="Thomas B.C."/>
            <person name="Singh A."/>
            <person name="Wilkins M.J."/>
            <person name="Karaoz U."/>
            <person name="Brodie E.L."/>
            <person name="Williams K.H."/>
            <person name="Hubbard S.S."/>
            <person name="Banfield J.F."/>
        </authorList>
    </citation>
    <scope>NUCLEOTIDE SEQUENCE [LARGE SCALE GENOMIC DNA]</scope>
</reference>
<sequence>MKIESNAFKYGETIPQKYTCDGEDINPTLRISDAHSDAKSLVLIVDDPDAPGGTWTHWVVWNIHPDTREIVEGSVPEGALQGKTNRASGYGGPCPPSGVHRYFFKLYALDMMLSIPLTSNVEDVAEAMKGHLVADAKLMGTYERK</sequence>
<evidence type="ECO:0008006" key="3">
    <source>
        <dbReference type="Google" id="ProtNLM"/>
    </source>
</evidence>
<dbReference type="PANTHER" id="PTHR30289">
    <property type="entry name" value="UNCHARACTERIZED PROTEIN YBCL-RELATED"/>
    <property type="match status" value="1"/>
</dbReference>
<protein>
    <recommendedName>
        <fullName evidence="3">Kinase inhibitor</fullName>
    </recommendedName>
</protein>
<dbReference type="EMBL" id="MHNY01000033">
    <property type="protein sequence ID" value="OGZ55079.1"/>
    <property type="molecule type" value="Genomic_DNA"/>
</dbReference>
<name>A0A1G2GY67_9BACT</name>
<dbReference type="AlphaFoldDB" id="A0A1G2GY67"/>
<dbReference type="InterPro" id="IPR036610">
    <property type="entry name" value="PEBP-like_sf"/>
</dbReference>